<keyword evidence="1" id="KW-0812">Transmembrane</keyword>
<feature type="transmembrane region" description="Helical" evidence="1">
    <location>
        <begin position="66"/>
        <end position="87"/>
    </location>
</feature>
<dbReference type="AlphaFoldDB" id="A0A383B2E6"/>
<protein>
    <recommendedName>
        <fullName evidence="3">Glycosyltransferase subfamily 4-like N-terminal domain-containing protein</fullName>
    </recommendedName>
</protein>
<dbReference type="EMBL" id="UINC01196536">
    <property type="protein sequence ID" value="SVE13578.1"/>
    <property type="molecule type" value="Genomic_DNA"/>
</dbReference>
<feature type="transmembrane region" description="Helical" evidence="1">
    <location>
        <begin position="93"/>
        <end position="115"/>
    </location>
</feature>
<accession>A0A383B2E6</accession>
<sequence length="176" mass="20644">MKKKVAIIDPLGSHESSHHFYLFGQAHGLIKNKVKVSLYTNNETINPKISSLKFYQFFRDLFLSRFQVISGIRYIFGSILSIFHARINGCQIFHFHIFYTNILVLFNILLVKLLFAKVVLTIHDVNSFANNNNYSFFQSIIYNLSDSILTHNNFSREEILKIRNYNHKERKISIIP</sequence>
<proteinExistence type="predicted"/>
<gene>
    <name evidence="2" type="ORF">METZ01_LOCUS466432</name>
</gene>
<keyword evidence="1" id="KW-0472">Membrane</keyword>
<dbReference type="Gene3D" id="3.40.50.2000">
    <property type="entry name" value="Glycogen Phosphorylase B"/>
    <property type="match status" value="1"/>
</dbReference>
<feature type="non-terminal residue" evidence="2">
    <location>
        <position position="176"/>
    </location>
</feature>
<keyword evidence="1" id="KW-1133">Transmembrane helix</keyword>
<evidence type="ECO:0000256" key="1">
    <source>
        <dbReference type="SAM" id="Phobius"/>
    </source>
</evidence>
<name>A0A383B2E6_9ZZZZ</name>
<evidence type="ECO:0000313" key="2">
    <source>
        <dbReference type="EMBL" id="SVE13578.1"/>
    </source>
</evidence>
<dbReference type="SUPFAM" id="SSF53756">
    <property type="entry name" value="UDP-Glycosyltransferase/glycogen phosphorylase"/>
    <property type="match status" value="1"/>
</dbReference>
<evidence type="ECO:0008006" key="3">
    <source>
        <dbReference type="Google" id="ProtNLM"/>
    </source>
</evidence>
<reference evidence="2" key="1">
    <citation type="submission" date="2018-05" db="EMBL/GenBank/DDBJ databases">
        <authorList>
            <person name="Lanie J.A."/>
            <person name="Ng W.-L."/>
            <person name="Kazmierczak K.M."/>
            <person name="Andrzejewski T.M."/>
            <person name="Davidsen T.M."/>
            <person name="Wayne K.J."/>
            <person name="Tettelin H."/>
            <person name="Glass J.I."/>
            <person name="Rusch D."/>
            <person name="Podicherti R."/>
            <person name="Tsui H.-C.T."/>
            <person name="Winkler M.E."/>
        </authorList>
    </citation>
    <scope>NUCLEOTIDE SEQUENCE</scope>
</reference>
<organism evidence="2">
    <name type="scientific">marine metagenome</name>
    <dbReference type="NCBI Taxonomy" id="408172"/>
    <lineage>
        <taxon>unclassified sequences</taxon>
        <taxon>metagenomes</taxon>
        <taxon>ecological metagenomes</taxon>
    </lineage>
</organism>